<name>A0ABP9L344_9RHOB</name>
<protein>
    <submittedName>
        <fullName evidence="4">Helix-turn-helix domain-containing protein</fullName>
    </submittedName>
</protein>
<sequence length="417" mass="44293">MGQDNGQYWDEDTEGPELSYGDDPSTTEPASPDFENYDLSDVSLGDLMRGERATLGKSLLDVERELRIRATYIAAIENGDVGAFQSPGFIAGYVRSYARYLQMDPEWTFRRFCDETGFRGVHGFSAKQAAEARRSTPDVPRRVDPNEVMARAPIGFAPMRDSVLSRVEPGALGSFAVLIVLALGIGYGAWAVLNDIQRLQIAPVDDAPAPLAQLDPLAGATEGAFDVEQGFDIAVPEPESIGRLYRPQPLEAPVIAPRNEALATLDPDEVGTLTGLRANPELEGTEFAVAAPDREQAATGTVQVTETGSDEVLLFAVRPTWIRVTSPSGTTLFEGTLNAGDSYALPETDGAPLLRSGNAGSLYFAVNGVTLGPAGVGASIVRDVELSADAISSNFAMADADADPDLPEVAELVLGGQ</sequence>
<dbReference type="PANTHER" id="PTHR34475:SF1">
    <property type="entry name" value="CYTOSKELETON PROTEIN RODZ"/>
    <property type="match status" value="1"/>
</dbReference>
<dbReference type="Pfam" id="PF13464">
    <property type="entry name" value="RodZ_C"/>
    <property type="match status" value="1"/>
</dbReference>
<keyword evidence="2" id="KW-1133">Transmembrane helix</keyword>
<dbReference type="RefSeq" id="WP_259546342.1">
    <property type="nucleotide sequence ID" value="NZ_BAABHW010000001.1"/>
</dbReference>
<proteinExistence type="predicted"/>
<dbReference type="EMBL" id="BAABHW010000001">
    <property type="protein sequence ID" value="GAA5068807.1"/>
    <property type="molecule type" value="Genomic_DNA"/>
</dbReference>
<keyword evidence="5" id="KW-1185">Reference proteome</keyword>
<feature type="region of interest" description="Disordered" evidence="1">
    <location>
        <begin position="1"/>
        <end position="37"/>
    </location>
</feature>
<organism evidence="4 5">
    <name type="scientific">[Roseibacterium] beibuensis</name>
    <dbReference type="NCBI Taxonomy" id="1193142"/>
    <lineage>
        <taxon>Bacteria</taxon>
        <taxon>Pseudomonadati</taxon>
        <taxon>Pseudomonadota</taxon>
        <taxon>Alphaproteobacteria</taxon>
        <taxon>Rhodobacterales</taxon>
        <taxon>Roseobacteraceae</taxon>
        <taxon>Roseicyclus</taxon>
    </lineage>
</organism>
<accession>A0ABP9L344</accession>
<dbReference type="InterPro" id="IPR010982">
    <property type="entry name" value="Lambda_DNA-bd_dom_sf"/>
</dbReference>
<evidence type="ECO:0000313" key="5">
    <source>
        <dbReference type="Proteomes" id="UP001499910"/>
    </source>
</evidence>
<feature type="transmembrane region" description="Helical" evidence="2">
    <location>
        <begin position="170"/>
        <end position="193"/>
    </location>
</feature>
<dbReference type="Proteomes" id="UP001499910">
    <property type="component" value="Unassembled WGS sequence"/>
</dbReference>
<dbReference type="Pfam" id="PF13413">
    <property type="entry name" value="HTH_25"/>
    <property type="match status" value="1"/>
</dbReference>
<keyword evidence="2" id="KW-0472">Membrane</keyword>
<dbReference type="PANTHER" id="PTHR34475">
    <property type="match status" value="1"/>
</dbReference>
<dbReference type="InterPro" id="IPR025194">
    <property type="entry name" value="RodZ-like_C"/>
</dbReference>
<gene>
    <name evidence="4" type="ORF">GCM10023209_09860</name>
</gene>
<evidence type="ECO:0000256" key="2">
    <source>
        <dbReference type="SAM" id="Phobius"/>
    </source>
</evidence>
<evidence type="ECO:0000313" key="4">
    <source>
        <dbReference type="EMBL" id="GAA5068807.1"/>
    </source>
</evidence>
<comment type="caution">
    <text evidence="4">The sequence shown here is derived from an EMBL/GenBank/DDBJ whole genome shotgun (WGS) entry which is preliminary data.</text>
</comment>
<evidence type="ECO:0000259" key="3">
    <source>
        <dbReference type="Pfam" id="PF13464"/>
    </source>
</evidence>
<keyword evidence="2" id="KW-0812">Transmembrane</keyword>
<dbReference type="InterPro" id="IPR050400">
    <property type="entry name" value="Bact_Cytoskel_RodZ"/>
</dbReference>
<evidence type="ECO:0000256" key="1">
    <source>
        <dbReference type="SAM" id="MobiDB-lite"/>
    </source>
</evidence>
<feature type="domain" description="Cytoskeleton protein RodZ-like C-terminal" evidence="3">
    <location>
        <begin position="316"/>
        <end position="384"/>
    </location>
</feature>
<reference evidence="5" key="1">
    <citation type="journal article" date="2019" name="Int. J. Syst. Evol. Microbiol.">
        <title>The Global Catalogue of Microorganisms (GCM) 10K type strain sequencing project: providing services to taxonomists for standard genome sequencing and annotation.</title>
        <authorList>
            <consortium name="The Broad Institute Genomics Platform"/>
            <consortium name="The Broad Institute Genome Sequencing Center for Infectious Disease"/>
            <person name="Wu L."/>
            <person name="Ma J."/>
        </authorList>
    </citation>
    <scope>NUCLEOTIDE SEQUENCE [LARGE SCALE GENOMIC DNA]</scope>
    <source>
        <strain evidence="5">JCM 18015</strain>
    </source>
</reference>
<dbReference type="Gene3D" id="1.10.260.40">
    <property type="entry name" value="lambda repressor-like DNA-binding domains"/>
    <property type="match status" value="1"/>
</dbReference>